<accession>A0A1I5THB0</accession>
<dbReference type="RefSeq" id="WP_143075759.1">
    <property type="nucleotide sequence ID" value="NZ_FOXQ01000002.1"/>
</dbReference>
<evidence type="ECO:0000313" key="2">
    <source>
        <dbReference type="Proteomes" id="UP000199031"/>
    </source>
</evidence>
<dbReference type="AlphaFoldDB" id="A0A1I5THB0"/>
<proteinExistence type="predicted"/>
<name>A0A1I5THB0_9BACT</name>
<dbReference type="EMBL" id="FOXQ01000002">
    <property type="protein sequence ID" value="SFP82241.1"/>
    <property type="molecule type" value="Genomic_DNA"/>
</dbReference>
<evidence type="ECO:0000313" key="1">
    <source>
        <dbReference type="EMBL" id="SFP82241.1"/>
    </source>
</evidence>
<reference evidence="1 2" key="1">
    <citation type="submission" date="2016-10" db="EMBL/GenBank/DDBJ databases">
        <authorList>
            <person name="de Groot N.N."/>
        </authorList>
    </citation>
    <scope>NUCLEOTIDE SEQUENCE [LARGE SCALE GENOMIC DNA]</scope>
    <source>
        <strain evidence="1 2">DSM 28286</strain>
    </source>
</reference>
<sequence length="138" mass="15849">MINTLPITNLENISRFEHAVFYCINQSSERMAVGVVSNVKIVNNSTLEFSVSHFPVLENIWNVFGAELYFYKKGVPFSMNIHGTAWFNNNNEFTVQFKVLYIESAGMPDVKEYSLQETLTEFFSNTGTFFKRMIATGF</sequence>
<dbReference type="Proteomes" id="UP000199031">
    <property type="component" value="Unassembled WGS sequence"/>
</dbReference>
<protein>
    <submittedName>
        <fullName evidence="1">Uncharacterized protein</fullName>
    </submittedName>
</protein>
<keyword evidence="2" id="KW-1185">Reference proteome</keyword>
<gene>
    <name evidence="1" type="ORF">SAMN05444277_102125</name>
</gene>
<dbReference type="OrthoDB" id="666433at2"/>
<organism evidence="1 2">
    <name type="scientific">Parafilimonas terrae</name>
    <dbReference type="NCBI Taxonomy" id="1465490"/>
    <lineage>
        <taxon>Bacteria</taxon>
        <taxon>Pseudomonadati</taxon>
        <taxon>Bacteroidota</taxon>
        <taxon>Chitinophagia</taxon>
        <taxon>Chitinophagales</taxon>
        <taxon>Chitinophagaceae</taxon>
        <taxon>Parafilimonas</taxon>
    </lineage>
</organism>